<keyword evidence="1" id="KW-0378">Hydrolase</keyword>
<dbReference type="OrthoDB" id="983143at2"/>
<dbReference type="SUPFAM" id="SSF49464">
    <property type="entry name" value="Carboxypeptidase regulatory domain-like"/>
    <property type="match status" value="1"/>
</dbReference>
<dbReference type="AlphaFoldDB" id="A0A316DMS1"/>
<reference evidence="1 2" key="1">
    <citation type="submission" date="2018-05" db="EMBL/GenBank/DDBJ databases">
        <title>Genomic Encyclopedia of Archaeal and Bacterial Type Strains, Phase II (KMG-II): from individual species to whole genera.</title>
        <authorList>
            <person name="Goeker M."/>
        </authorList>
    </citation>
    <scope>NUCLEOTIDE SEQUENCE [LARGE SCALE GENOMIC DNA]</scope>
    <source>
        <strain evidence="1 2">DSM 22214</strain>
    </source>
</reference>
<accession>A0A316DMS1</accession>
<dbReference type="EMBL" id="QGGO01000028">
    <property type="protein sequence ID" value="PWK18862.1"/>
    <property type="molecule type" value="Genomic_DNA"/>
</dbReference>
<proteinExistence type="predicted"/>
<dbReference type="Proteomes" id="UP000245489">
    <property type="component" value="Unassembled WGS sequence"/>
</dbReference>
<sequence length="870" mass="100217">MNKNFLLTTINILFFTVCSFAGGIKGSIKNTKGEQLSYASIVVKGSSKGTMANDEGKYELALEKGIHVIIFQYLSHKNLEKTVVVDNDYTTLDVVLEEQSVALNEVKFSAKAEDPAYTIMRKTISMARFKILELNTYTARTYVKGTAQVKEVSGLVKMLAGKKIEQETGIKIGQVYVIESINDINFKQPSTIKEKVVSARNNLPKKLQDQGANFITVARTNFYSSKAFGDLISPLSPYALAYYKFSYEGDFRENGLTINKIRVTPKSQGENVFSGIINIIEDSWYIHSLDLKFSDDNSQNSIKILYSPFNDVWMPVSYNFRTDFDAFGVGGFFNYVTNVRNYAISLNEKYHQRPVVIDEKIDKAEATSLKGEKVNAKTALQQKQITRKQLEKFLKESQKEDKKERKAKGDDVALARSYNIEIDTLYKKRSADFWNQERQVPLTDFEIKGYAQADSITKVNAAQYKKDSIKNLPVFKIPHLLFGNTYHYGKRDELYGFYPRSLTYTSPIMELGNANTVDGYYLQGSLKYETREKRTKRTSLYSDLRYAFGRKQFNWNLGYFYLKDYHSFEIKTGRYIQQFNDSNPMSSMINTLYTMLAKENYMKLYEKDFINLEYRNRFSQVLTGAFTVGYSKNRELQNLPDFKSWINRSEREFLPNQPDNVENKTANFVNPELLITDIELTIRPFAKKGEFNGREYTINRGNPIFKVKSTNGLFSEGNFSRLQGSYEQIFEIEKLGDLHVLANYGGYLKTPIYFSDYRHFNGNQTILRSFKFDAFRNLEYYLHSTKGNYFEVFAANDFQKFLLTQITPLRLYGLKESIFANYLNVPNQNFNYLEVGYGISGIGKIFGLEVVGNFVNGQYGATALRIKFNR</sequence>
<keyword evidence="2" id="KW-1185">Reference proteome</keyword>
<evidence type="ECO:0000313" key="2">
    <source>
        <dbReference type="Proteomes" id="UP000245489"/>
    </source>
</evidence>
<protein>
    <submittedName>
        <fullName evidence="1">Carboxypeptidase-like protein</fullName>
    </submittedName>
</protein>
<dbReference type="Gene3D" id="2.60.40.1120">
    <property type="entry name" value="Carboxypeptidase-like, regulatory domain"/>
    <property type="match status" value="1"/>
</dbReference>
<dbReference type="GO" id="GO:0004180">
    <property type="term" value="F:carboxypeptidase activity"/>
    <property type="evidence" value="ECO:0007669"/>
    <property type="project" value="UniProtKB-KW"/>
</dbReference>
<dbReference type="RefSeq" id="WP_109744661.1">
    <property type="nucleotide sequence ID" value="NZ_QGGO01000028.1"/>
</dbReference>
<keyword evidence="1" id="KW-0645">Protease</keyword>
<dbReference type="InterPro" id="IPR043741">
    <property type="entry name" value="DUF5686"/>
</dbReference>
<evidence type="ECO:0000313" key="1">
    <source>
        <dbReference type="EMBL" id="PWK18862.1"/>
    </source>
</evidence>
<gene>
    <name evidence="1" type="ORF">LV89_03997</name>
</gene>
<dbReference type="Pfam" id="PF13715">
    <property type="entry name" value="CarbopepD_reg_2"/>
    <property type="match status" value="1"/>
</dbReference>
<dbReference type="InterPro" id="IPR008969">
    <property type="entry name" value="CarboxyPept-like_regulatory"/>
</dbReference>
<keyword evidence="1" id="KW-0121">Carboxypeptidase</keyword>
<dbReference type="Pfam" id="PF18939">
    <property type="entry name" value="DUF5686"/>
    <property type="match status" value="1"/>
</dbReference>
<comment type="caution">
    <text evidence="1">The sequence shown here is derived from an EMBL/GenBank/DDBJ whole genome shotgun (WGS) entry which is preliminary data.</text>
</comment>
<name>A0A316DMS1_9BACT</name>
<organism evidence="1 2">
    <name type="scientific">Arcicella aurantiaca</name>
    <dbReference type="NCBI Taxonomy" id="591202"/>
    <lineage>
        <taxon>Bacteria</taxon>
        <taxon>Pseudomonadati</taxon>
        <taxon>Bacteroidota</taxon>
        <taxon>Cytophagia</taxon>
        <taxon>Cytophagales</taxon>
        <taxon>Flectobacillaceae</taxon>
        <taxon>Arcicella</taxon>
    </lineage>
</organism>